<dbReference type="Pfam" id="PF00069">
    <property type="entry name" value="Pkinase"/>
    <property type="match status" value="1"/>
</dbReference>
<dbReference type="Proteomes" id="UP001549920">
    <property type="component" value="Unassembled WGS sequence"/>
</dbReference>
<comment type="cofactor">
    <cofactor evidence="1">
        <name>Mn(2+)</name>
        <dbReference type="ChEBI" id="CHEBI:29035"/>
    </cofactor>
</comment>
<feature type="domain" description="Protein kinase" evidence="11">
    <location>
        <begin position="112"/>
        <end position="402"/>
    </location>
</feature>
<keyword evidence="13" id="KW-1185">Reference proteome</keyword>
<dbReference type="PANTHER" id="PTHR46485">
    <property type="entry name" value="LIM DOMAIN KINASE 1"/>
    <property type="match status" value="1"/>
</dbReference>
<dbReference type="InterPro" id="IPR000719">
    <property type="entry name" value="Prot_kinase_dom"/>
</dbReference>
<protein>
    <recommendedName>
        <fullName evidence="11">Protein kinase domain-containing protein</fullName>
    </recommendedName>
</protein>
<dbReference type="PROSITE" id="PS50011">
    <property type="entry name" value="PROTEIN_KINASE_DOM"/>
    <property type="match status" value="1"/>
</dbReference>
<keyword evidence="5 9" id="KW-0547">Nucleotide-binding</keyword>
<dbReference type="EMBL" id="JBEUOH010000007">
    <property type="protein sequence ID" value="KAL0892492.1"/>
    <property type="molecule type" value="Genomic_DNA"/>
</dbReference>
<dbReference type="PANTHER" id="PTHR46485:SF5">
    <property type="entry name" value="CENTER DIVIDER, ISOFORM A"/>
    <property type="match status" value="1"/>
</dbReference>
<comment type="cofactor">
    <cofactor evidence="2">
        <name>Mg(2+)</name>
        <dbReference type="ChEBI" id="CHEBI:18420"/>
    </cofactor>
</comment>
<dbReference type="Gene3D" id="3.30.200.20">
    <property type="entry name" value="Phosphorylase Kinase, domain 1"/>
    <property type="match status" value="1"/>
</dbReference>
<dbReference type="InterPro" id="IPR008266">
    <property type="entry name" value="Tyr_kinase_AS"/>
</dbReference>
<dbReference type="InterPro" id="IPR050940">
    <property type="entry name" value="Actin_reg-Ser/Thr_kinase"/>
</dbReference>
<feature type="binding site" evidence="9">
    <location>
        <position position="141"/>
    </location>
    <ligand>
        <name>ATP</name>
        <dbReference type="ChEBI" id="CHEBI:30616"/>
    </ligand>
</feature>
<comment type="caution">
    <text evidence="12">The sequence shown here is derived from an EMBL/GenBank/DDBJ whole genome shotgun (WGS) entry which is preliminary data.</text>
</comment>
<dbReference type="Gene3D" id="1.10.510.10">
    <property type="entry name" value="Transferase(Phosphotransferase) domain 1"/>
    <property type="match status" value="1"/>
</dbReference>
<evidence type="ECO:0000256" key="6">
    <source>
        <dbReference type="ARBA" id="ARBA00022777"/>
    </source>
</evidence>
<accession>A0ABR3I880</accession>
<evidence type="ECO:0000256" key="9">
    <source>
        <dbReference type="PROSITE-ProRule" id="PRU10141"/>
    </source>
</evidence>
<evidence type="ECO:0000256" key="3">
    <source>
        <dbReference type="ARBA" id="ARBA00022527"/>
    </source>
</evidence>
<dbReference type="InterPro" id="IPR017441">
    <property type="entry name" value="Protein_kinase_ATP_BS"/>
</dbReference>
<feature type="compositionally biased region" description="Basic and acidic residues" evidence="10">
    <location>
        <begin position="551"/>
        <end position="562"/>
    </location>
</feature>
<evidence type="ECO:0000313" key="12">
    <source>
        <dbReference type="EMBL" id="KAL0892492.1"/>
    </source>
</evidence>
<evidence type="ECO:0000313" key="13">
    <source>
        <dbReference type="Proteomes" id="UP001549920"/>
    </source>
</evidence>
<feature type="compositionally biased region" description="Basic and acidic residues" evidence="10">
    <location>
        <begin position="76"/>
        <end position="92"/>
    </location>
</feature>
<dbReference type="PROSITE" id="PS00109">
    <property type="entry name" value="PROTEIN_KINASE_TYR"/>
    <property type="match status" value="1"/>
</dbReference>
<dbReference type="InterPro" id="IPR011009">
    <property type="entry name" value="Kinase-like_dom_sf"/>
</dbReference>
<evidence type="ECO:0000256" key="7">
    <source>
        <dbReference type="ARBA" id="ARBA00022840"/>
    </source>
</evidence>
<gene>
    <name evidence="12" type="ORF">ABMA27_015599</name>
</gene>
<feature type="region of interest" description="Disordered" evidence="10">
    <location>
        <begin position="413"/>
        <end position="432"/>
    </location>
</feature>
<evidence type="ECO:0000259" key="11">
    <source>
        <dbReference type="PROSITE" id="PS50011"/>
    </source>
</evidence>
<evidence type="ECO:0000256" key="8">
    <source>
        <dbReference type="ARBA" id="ARBA00023211"/>
    </source>
</evidence>
<keyword evidence="8" id="KW-0464">Manganese</keyword>
<feature type="region of interest" description="Disordered" evidence="10">
    <location>
        <begin position="72"/>
        <end position="92"/>
    </location>
</feature>
<keyword evidence="6" id="KW-0418">Kinase</keyword>
<reference evidence="12 13" key="1">
    <citation type="submission" date="2024-06" db="EMBL/GenBank/DDBJ databases">
        <title>A chromosome-level genome assembly of beet webworm, Loxostege sticticalis.</title>
        <authorList>
            <person name="Zhang Y."/>
        </authorList>
    </citation>
    <scope>NUCLEOTIDE SEQUENCE [LARGE SCALE GENOMIC DNA]</scope>
    <source>
        <strain evidence="12">AQ026</strain>
        <tissue evidence="12">Whole body</tissue>
    </source>
</reference>
<evidence type="ECO:0000256" key="5">
    <source>
        <dbReference type="ARBA" id="ARBA00022741"/>
    </source>
</evidence>
<organism evidence="12 13">
    <name type="scientific">Loxostege sticticalis</name>
    <name type="common">Beet webworm moth</name>
    <dbReference type="NCBI Taxonomy" id="481309"/>
    <lineage>
        <taxon>Eukaryota</taxon>
        <taxon>Metazoa</taxon>
        <taxon>Ecdysozoa</taxon>
        <taxon>Arthropoda</taxon>
        <taxon>Hexapoda</taxon>
        <taxon>Insecta</taxon>
        <taxon>Pterygota</taxon>
        <taxon>Neoptera</taxon>
        <taxon>Endopterygota</taxon>
        <taxon>Lepidoptera</taxon>
        <taxon>Glossata</taxon>
        <taxon>Ditrysia</taxon>
        <taxon>Pyraloidea</taxon>
        <taxon>Crambidae</taxon>
        <taxon>Pyraustinae</taxon>
        <taxon>Loxostege</taxon>
    </lineage>
</organism>
<evidence type="ECO:0000256" key="2">
    <source>
        <dbReference type="ARBA" id="ARBA00001946"/>
    </source>
</evidence>
<evidence type="ECO:0000256" key="4">
    <source>
        <dbReference type="ARBA" id="ARBA00022679"/>
    </source>
</evidence>
<dbReference type="PROSITE" id="PS00107">
    <property type="entry name" value="PROTEIN_KINASE_ATP"/>
    <property type="match status" value="1"/>
</dbReference>
<evidence type="ECO:0000256" key="10">
    <source>
        <dbReference type="SAM" id="MobiDB-lite"/>
    </source>
</evidence>
<proteinExistence type="predicted"/>
<name>A0ABR3I880_LOXSC</name>
<dbReference type="SUPFAM" id="SSF56112">
    <property type="entry name" value="Protein kinase-like (PK-like)"/>
    <property type="match status" value="1"/>
</dbReference>
<keyword evidence="3" id="KW-0723">Serine/threonine-protein kinase</keyword>
<keyword evidence="4" id="KW-0808">Transferase</keyword>
<evidence type="ECO:0000256" key="1">
    <source>
        <dbReference type="ARBA" id="ARBA00001936"/>
    </source>
</evidence>
<feature type="region of interest" description="Disordered" evidence="10">
    <location>
        <begin position="550"/>
        <end position="585"/>
    </location>
</feature>
<sequence length="876" mass="97631">MQHECLPDGARSRYERRKPTKVLKIAESFTNLDETAKAGRYVRGPHSKFGRRFRETQENGVRTRRAVCCDDDDCDKESSVSEESERHGDRRVTGSSCTALRTAVAALYPFDDFILEKVGTGFFSEVFKVTHKTSGKVMVLKMNQQRANRPNMLREVQLMNKLKHPNILGFMGVCVHEGQLHALTEYMEGGSLEQLILGPQPLPQPLRISLAADVAAGMKYLHSLGVFHRDLTTKNVLLRKHGDDSYTAVVADFGLAARIPHPVNGYRLPSVGSPWWMSPECLRGRWYDHRSDIFSYGIILCQLIARVDADPDVLPRTDNFGLNYMAFVELCDEDTVPDFLRLAFNCCISPVGLNYMAFVELCDEDTVPDFLRLAFNCCIYEPKARPLFPEIVSKLAEVKEGLDDAAWGCHTPNNSYESEEADSSGPRSCPGLSGWRRAARLRSDSTPRSRHPPLQHRRSLSELEWCVEGGSTAPAHRSASALAQQHARAPARLARLHRLAHIMLLRDTHAAPHPARTPLDTFRGVKKILEPPRGAAPPFASCLELPSPLARTEDPLSDEEPRCASLPSSPGLSRRGSLERAPVAAPARRRASCESGIFSVANEDLCPAHPASCCLGAMCPCSLMGCHRCWWWARPPSDPEAERSLESNSTDEERQRVRVCSECLATYDRLFNGRAKGRTLDDSALGGAASSLRSLDEIDDTPNSTTYWSQCRREAESLSPFLCGRVSWSRGSSEADEACAARECHVLAKCCCRAPPPLPTHRTSSVYTDSSEDIASLAGSDSLYCDDRVPRHVRSAQISKIVEYFERKGADFTCERSFGRSRFKMKDRTECLVDVKHRQRPDIAEEGCGRRCVAQQRLMICEGAVKSKLPLFDRKS</sequence>
<keyword evidence="7 9" id="KW-0067">ATP-binding</keyword>